<evidence type="ECO:0000313" key="1">
    <source>
        <dbReference type="EMBL" id="CAG7909156.1"/>
    </source>
</evidence>
<dbReference type="Gramene" id="A10p04020.2_BraZ1">
    <property type="protein sequence ID" value="A10p04020.2_BraZ1.CDS"/>
    <property type="gene ID" value="A10g04020.2_BraZ1"/>
</dbReference>
<accession>A0A8D9I4B4</accession>
<evidence type="ECO:0000313" key="2">
    <source>
        <dbReference type="Proteomes" id="UP000694005"/>
    </source>
</evidence>
<sequence length="94" mass="10522">MCATTRVSRLSVLHVIPFSGDSHQAFSCFTTSFAGALETCIFEKFCFCSERSEQTPSHAGCARGFDLPLNALPLLCMEFGFGLHPYFHHHIFFL</sequence>
<organism evidence="1 2">
    <name type="scientific">Brassica campestris</name>
    <name type="common">Field mustard</name>
    <dbReference type="NCBI Taxonomy" id="3711"/>
    <lineage>
        <taxon>Eukaryota</taxon>
        <taxon>Viridiplantae</taxon>
        <taxon>Streptophyta</taxon>
        <taxon>Embryophyta</taxon>
        <taxon>Tracheophyta</taxon>
        <taxon>Spermatophyta</taxon>
        <taxon>Magnoliopsida</taxon>
        <taxon>eudicotyledons</taxon>
        <taxon>Gunneridae</taxon>
        <taxon>Pentapetalae</taxon>
        <taxon>rosids</taxon>
        <taxon>malvids</taxon>
        <taxon>Brassicales</taxon>
        <taxon>Brassicaceae</taxon>
        <taxon>Brassiceae</taxon>
        <taxon>Brassica</taxon>
    </lineage>
</organism>
<dbReference type="Proteomes" id="UP000694005">
    <property type="component" value="Chromosome A10"/>
</dbReference>
<proteinExistence type="predicted"/>
<dbReference type="EMBL" id="LS974626">
    <property type="protein sequence ID" value="CAG7909156.1"/>
    <property type="molecule type" value="Genomic_DNA"/>
</dbReference>
<protein>
    <submittedName>
        <fullName evidence="1">Uncharacterized protein</fullName>
    </submittedName>
</protein>
<reference evidence="1 2" key="1">
    <citation type="submission" date="2021-07" db="EMBL/GenBank/DDBJ databases">
        <authorList>
            <consortium name="Genoscope - CEA"/>
            <person name="William W."/>
        </authorList>
    </citation>
    <scope>NUCLEOTIDE SEQUENCE [LARGE SCALE GENOMIC DNA]</scope>
</reference>
<name>A0A8D9I4B4_BRACM</name>
<dbReference type="AlphaFoldDB" id="A0A8D9I4B4"/>
<gene>
    <name evidence="1" type="ORF">BRAPAZ1V2_A10P04020.2</name>
</gene>